<comment type="caution">
    <text evidence="2">The sequence shown here is derived from an EMBL/GenBank/DDBJ whole genome shotgun (WGS) entry which is preliminary data.</text>
</comment>
<sequence length="638" mass="76518">MTENKITIKSVSELLNMKFFIPDYQRGYRWTTQQVKELLEDINEFASKKRKGPGEFYCLQPLVVRAMTTEEKIKYNLDPNESWNEVIDGQQRLTTIFLILKSLKEIIEVAGKPTEVYEIKYQRDANKKAGFLNSIETMGDKEDYTTVDYYHMTTAFLYIKKWFEENRECKLRFCETLLSYEIDDEDNSSKQTKDVANNVRFIWYESVNENPIKVFTRLNIGKISLTNAELIKALMLNRENFKKVDDFARRLRQQEIASEWDNIEYALQKDDFWLFLHEKDYSHPTRIDFIFDILCYQNYLHLPQESLERIGSDEYRTFRYFTEYFKQKDSNVDNCWSSVKSYFHTFMEWYDDLQLYHYVGFLIETSNYHNVKVLLYKWSEEKNKNTFVSYLKSEIKKIIDNCLETKDPNGNAKRKYKPVLLFHNIQTIINQNENKINNDKYKLGTFYKFPFHLYKLENWDVEHINSYTYNEENDMETQKEWLTNIFLGVSKSIQMLIQKYFEVKSDPEREDIFNKIKAKVPQPDRWEQEEKNSLWNYTLLDASTNRSYGNAIFSAKRRIIISKDRGILIPIPKLSKDQKQFILEKEEKTTSSFVPPCTKHVFMKYYSPMTGDNNYWTKSPDAEAYIEDIMKCIEKLEE</sequence>
<dbReference type="PANTHER" id="PTHR35149:SF1">
    <property type="entry name" value="DUF5655 DOMAIN-CONTAINING PROTEIN"/>
    <property type="match status" value="1"/>
</dbReference>
<dbReference type="EMBL" id="JRNS01000186">
    <property type="protein sequence ID" value="KGF52529.1"/>
    <property type="molecule type" value="Genomic_DNA"/>
</dbReference>
<gene>
    <name evidence="2" type="ORF">HMPREF0661_02900</name>
</gene>
<reference evidence="2 3" key="1">
    <citation type="submission" date="2014-07" db="EMBL/GenBank/DDBJ databases">
        <authorList>
            <person name="McCorrison J."/>
            <person name="Sanka R."/>
            <person name="Torralba M."/>
            <person name="Gillis M."/>
            <person name="Haft D.H."/>
            <person name="Methe B."/>
            <person name="Sutton G."/>
            <person name="Nelson K.E."/>
        </authorList>
    </citation>
    <scope>NUCLEOTIDE SEQUENCE [LARGE SCALE GENOMIC DNA]</scope>
    <source>
        <strain evidence="2 3">DNF00666</strain>
    </source>
</reference>
<evidence type="ECO:0000313" key="2">
    <source>
        <dbReference type="EMBL" id="KGF52529.1"/>
    </source>
</evidence>
<dbReference type="AlphaFoldDB" id="A0A096D4R5"/>
<proteinExistence type="predicted"/>
<evidence type="ECO:0000259" key="1">
    <source>
        <dbReference type="Pfam" id="PF03235"/>
    </source>
</evidence>
<dbReference type="Proteomes" id="UP000029578">
    <property type="component" value="Unassembled WGS sequence"/>
</dbReference>
<protein>
    <recommendedName>
        <fullName evidence="1">GmrSD restriction endonucleases N-terminal domain-containing protein</fullName>
    </recommendedName>
</protein>
<dbReference type="InterPro" id="IPR004919">
    <property type="entry name" value="GmrSD_N"/>
</dbReference>
<dbReference type="RefSeq" id="WP_036862713.1">
    <property type="nucleotide sequence ID" value="NZ_JRNS01000186.1"/>
</dbReference>
<accession>A0A096D4R5</accession>
<feature type="domain" description="GmrSD restriction endonucleases N-terminal" evidence="1">
    <location>
        <begin position="12"/>
        <end position="235"/>
    </location>
</feature>
<organism evidence="2 3">
    <name type="scientific">Prevotella melaninogenica DNF00666</name>
    <dbReference type="NCBI Taxonomy" id="1401073"/>
    <lineage>
        <taxon>Bacteria</taxon>
        <taxon>Pseudomonadati</taxon>
        <taxon>Bacteroidota</taxon>
        <taxon>Bacteroidia</taxon>
        <taxon>Bacteroidales</taxon>
        <taxon>Prevotellaceae</taxon>
        <taxon>Prevotella</taxon>
    </lineage>
</organism>
<evidence type="ECO:0000313" key="3">
    <source>
        <dbReference type="Proteomes" id="UP000029578"/>
    </source>
</evidence>
<name>A0A096D4R5_9BACT</name>
<dbReference type="Pfam" id="PF03235">
    <property type="entry name" value="GmrSD_N"/>
    <property type="match status" value="1"/>
</dbReference>
<dbReference type="PANTHER" id="PTHR35149">
    <property type="entry name" value="SLL5132 PROTEIN"/>
    <property type="match status" value="1"/>
</dbReference>